<dbReference type="FunFam" id="3.50.30.30:FF:000039">
    <property type="entry name" value="Subtilisin-like protease SBT3"/>
    <property type="match status" value="1"/>
</dbReference>
<evidence type="ECO:0000256" key="3">
    <source>
        <dbReference type="ARBA" id="ARBA00022670"/>
    </source>
</evidence>
<dbReference type="GO" id="GO:0008236">
    <property type="term" value="F:serine-type peptidase activity"/>
    <property type="evidence" value="ECO:0007669"/>
    <property type="project" value="UniProtKB-KW"/>
</dbReference>
<keyword evidence="5" id="KW-0378">Hydrolase</keyword>
<name>A0A8X7YDY9_POPTO</name>
<dbReference type="Pfam" id="PF05922">
    <property type="entry name" value="Inhibitor_I9"/>
    <property type="match status" value="1"/>
</dbReference>
<dbReference type="InterPro" id="IPR045051">
    <property type="entry name" value="SBT"/>
</dbReference>
<keyword evidence="4" id="KW-0732">Signal</keyword>
<evidence type="ECO:0000256" key="6">
    <source>
        <dbReference type="ARBA" id="ARBA00022813"/>
    </source>
</evidence>
<dbReference type="GO" id="GO:0005576">
    <property type="term" value="C:extracellular region"/>
    <property type="evidence" value="ECO:0007669"/>
    <property type="project" value="UniProtKB-SubCell"/>
</dbReference>
<evidence type="ECO:0000313" key="14">
    <source>
        <dbReference type="Proteomes" id="UP000886885"/>
    </source>
</evidence>
<dbReference type="Pfam" id="PF17766">
    <property type="entry name" value="fn3_6"/>
    <property type="match status" value="1"/>
</dbReference>
<evidence type="ECO:0000256" key="5">
    <source>
        <dbReference type="ARBA" id="ARBA00022801"/>
    </source>
</evidence>
<dbReference type="InterPro" id="IPR000209">
    <property type="entry name" value="Peptidase_S8/S53_dom"/>
</dbReference>
<comment type="caution">
    <text evidence="13">The sequence shown here is derived from an EMBL/GenBank/DDBJ whole genome shotgun (WGS) entry which is preliminary data.</text>
</comment>
<keyword evidence="7" id="KW-0720">Serine protease</keyword>
<evidence type="ECO:0000259" key="10">
    <source>
        <dbReference type="Pfam" id="PF00082"/>
    </source>
</evidence>
<dbReference type="InterPro" id="IPR010259">
    <property type="entry name" value="S8pro/Inhibitor_I9"/>
</dbReference>
<dbReference type="CDD" id="cd02120">
    <property type="entry name" value="PA_subtilisin_like"/>
    <property type="match status" value="1"/>
</dbReference>
<comment type="subcellular location">
    <subcellularLocation>
        <location evidence="1">Secreted</location>
    </subcellularLocation>
</comment>
<reference evidence="13" key="1">
    <citation type="journal article" date="2020" name="bioRxiv">
        <title>Hybrid origin of Populus tomentosa Carr. identified through genome sequencing and phylogenomic analysis.</title>
        <authorList>
            <person name="An X."/>
            <person name="Gao K."/>
            <person name="Chen Z."/>
            <person name="Li J."/>
            <person name="Yang X."/>
            <person name="Yang X."/>
            <person name="Zhou J."/>
            <person name="Guo T."/>
            <person name="Zhao T."/>
            <person name="Huang S."/>
            <person name="Miao D."/>
            <person name="Khan W.U."/>
            <person name="Rao P."/>
            <person name="Ye M."/>
            <person name="Lei B."/>
            <person name="Liao W."/>
            <person name="Wang J."/>
            <person name="Ji L."/>
            <person name="Li Y."/>
            <person name="Guo B."/>
            <person name="Mustafa N.S."/>
            <person name="Li S."/>
            <person name="Yun Q."/>
            <person name="Keller S.R."/>
            <person name="Mao J."/>
            <person name="Zhang R."/>
            <person name="Strauss S.H."/>
        </authorList>
    </citation>
    <scope>NUCLEOTIDE SEQUENCE</scope>
    <source>
        <strain evidence="13">GM15</strain>
        <tissue evidence="13">Leaf</tissue>
    </source>
</reference>
<dbReference type="GO" id="GO:0006508">
    <property type="term" value="P:proteolysis"/>
    <property type="evidence" value="ECO:0007669"/>
    <property type="project" value="UniProtKB-KW"/>
</dbReference>
<protein>
    <submittedName>
        <fullName evidence="13">Uncharacterized protein</fullName>
    </submittedName>
</protein>
<comment type="similarity">
    <text evidence="2">Belongs to the peptidase S8 family.</text>
</comment>
<dbReference type="FunFam" id="2.60.40.2310:FF:000003">
    <property type="entry name" value="Subtilisin-like protease SBT4.1"/>
    <property type="match status" value="1"/>
</dbReference>
<proteinExistence type="inferred from homology"/>
<feature type="domain" description="Subtilisin-like protease fibronectin type-III" evidence="12">
    <location>
        <begin position="1379"/>
        <end position="1478"/>
    </location>
</feature>
<feature type="domain" description="Peptidase S8/S53" evidence="10">
    <location>
        <begin position="1128"/>
        <end position="1349"/>
    </location>
</feature>
<dbReference type="Pfam" id="PF00082">
    <property type="entry name" value="Peptidase_S8"/>
    <property type="match status" value="1"/>
</dbReference>
<keyword evidence="14" id="KW-1185">Reference proteome</keyword>
<evidence type="ECO:0000256" key="9">
    <source>
        <dbReference type="ARBA" id="ARBA00023180"/>
    </source>
</evidence>
<evidence type="ECO:0000313" key="13">
    <source>
        <dbReference type="EMBL" id="KAG6749086.1"/>
    </source>
</evidence>
<evidence type="ECO:0000256" key="1">
    <source>
        <dbReference type="ARBA" id="ARBA00004613"/>
    </source>
</evidence>
<dbReference type="PANTHER" id="PTHR10795">
    <property type="entry name" value="PROPROTEIN CONVERTASE SUBTILISIN/KEXIN"/>
    <property type="match status" value="1"/>
</dbReference>
<gene>
    <name evidence="13" type="ORF">POTOM_046128</name>
</gene>
<dbReference type="FunFam" id="3.30.70.80:FF:000003">
    <property type="entry name" value="Subtilisin-like protease SBT1.9"/>
    <property type="match status" value="1"/>
</dbReference>
<dbReference type="Proteomes" id="UP000886885">
    <property type="component" value="Chromosome 14A"/>
</dbReference>
<organism evidence="13 14">
    <name type="scientific">Populus tomentosa</name>
    <name type="common">Chinese white poplar</name>
    <dbReference type="NCBI Taxonomy" id="118781"/>
    <lineage>
        <taxon>Eukaryota</taxon>
        <taxon>Viridiplantae</taxon>
        <taxon>Streptophyta</taxon>
        <taxon>Embryophyta</taxon>
        <taxon>Tracheophyta</taxon>
        <taxon>Spermatophyta</taxon>
        <taxon>Magnoliopsida</taxon>
        <taxon>eudicotyledons</taxon>
        <taxon>Gunneridae</taxon>
        <taxon>Pentapetalae</taxon>
        <taxon>rosids</taxon>
        <taxon>fabids</taxon>
        <taxon>Malpighiales</taxon>
        <taxon>Salicaceae</taxon>
        <taxon>Saliceae</taxon>
        <taxon>Populus</taxon>
    </lineage>
</organism>
<feature type="domain" description="Inhibitor I9" evidence="11">
    <location>
        <begin position="998"/>
        <end position="1063"/>
    </location>
</feature>
<keyword evidence="9" id="KW-0325">Glycoprotein</keyword>
<keyword evidence="8" id="KW-0865">Zymogen</keyword>
<evidence type="ECO:0000259" key="11">
    <source>
        <dbReference type="Pfam" id="PF05922"/>
    </source>
</evidence>
<accession>A0A8X7YDY9</accession>
<dbReference type="EMBL" id="JAAWWB010000027">
    <property type="protein sequence ID" value="KAG6749086.1"/>
    <property type="molecule type" value="Genomic_DNA"/>
</dbReference>
<keyword evidence="6" id="KW-0068">Autocatalytic cleavage</keyword>
<dbReference type="InterPro" id="IPR041469">
    <property type="entry name" value="Subtilisin-like_FN3"/>
</dbReference>
<evidence type="ECO:0000256" key="7">
    <source>
        <dbReference type="ARBA" id="ARBA00022825"/>
    </source>
</evidence>
<sequence>MARKPNKAGRRFGFCTLFSKDSTDDILCSLNNIWFDSYKLRVNLARFETRHTQGKIPQNPLKPVARLKSPPFRTRDHRTYATVLQTMDTPHHLMSAQETCLPQKPPELDSRKETVIYSPKPQDISWLNNCLLASISAGVDYGKIQDELISCDIQSTGMRFLGASQVLILFEDHPSMMQAFEADLPYWDKYFDDRRPWLSTDCAIDRLAWISIQGLPIVGWNRNCLATLLRSTGDIIVFDRLGLRRSALVSLRLLLSTRSDEDIRKTIILHIDGEEHTIRIDEIDSLHYPMAESICYSMDTFHSNLVLEDGSTTGGYESSSDGTIANFSVETTHDVGLDTGDKMKSFSNCEEAATDKPHLADDTAYREASYSAPTRLQDHSSLVIINALQQLGGQVHFPTMSTDLFPEILGYTQNLNHHVSTTSNYAADVSKVQDSNVQAHHSVDLGHVTSGHPLMVEAQLSLGTYCSDSLDSTSSFSCSNYDLAHEPIQDTWPQTDEQSQPLKLGYTMYTNSRDLTQQDSSQVKFRSRRRKTKLLTIHGTLQRHADDIEESTDDSDVHMGNRRHFQNVGDSHKHLCITGSMQSGDEEAIVSSEDREVQGMVQIGEALLIGDNSNLYAFEGDIRKQLQQEEADWRAVQAGKLRAVGRLIDIHNIEVCFLLETKIKTCTDSLIFRVWNNSNVNWACNEAEGSRGGMIALWDDTKFQVSSVEYGYGWIGLYGQHMQSGFICAIVGVYAPCSMSEKRDLWKNLCILRHAFPIPWLMVGDFNETLNQIDRSSGYLHIKGSSAFRNFLDSCHLIEYQLAGGYFTWFRNCLMSKLDRAFSDESFLLQFSNVMLHRLPREMSDHCPLLVSDSLLESGYRPFKFLDCWLQFPNFKNIIRGFWFDGCTSFPGRFRFIKKLSFVAAQLRRWNKDDFGDQEYKLQVVISQIDELERKQEADPLCPSDHLKLESLIKDKWTYNMIKAMNSSDFLSLQALSCLLLLLIGISNAELKSEEHQTYIVHMDISHKPATFLTHESWHRFTLGSLSNPADGEGTFLYSYSHVMQGFSARLTPSQVAEIERSPAHIGTYRESFGKLFTTHSPEFLGLRQNSGILPAASRGEGVIIGIIDTGIWPESESFHDRGMPPAPQRWKGKCENGTAFSPSASMEKNIFVVCAAGNDGAYNSTRNGAPWITTVGAGTLDRSFTATMTLENGLTFEGTSYFPQSIYIEDVPLYYGRSNGSKSICNYGALNRSEVHRKIVLCDNTIDVGGQKEELERVGAYAGIFMTDFSLLQPEDYSIPIIVLPTVSGALVREYVANVTAAKVKIMAFLSTNLGVKPAPQVAFFSSRGPDPITPGVLKPDILAPGVDVLAAIAPNKPFMMSAVLRRNQWSCSQEPTDLNYPSITAIFTNKTSSPTTKTFSRVVTNVGDDDSVYQATIEIPKEMRIKVEPRILSFTKKNQKQGFVISIDIDEDAPTVTYGFLKWIDQHNHTVSSPVVAIKF</sequence>
<evidence type="ECO:0000256" key="4">
    <source>
        <dbReference type="ARBA" id="ARBA00022729"/>
    </source>
</evidence>
<evidence type="ECO:0000256" key="8">
    <source>
        <dbReference type="ARBA" id="ARBA00023145"/>
    </source>
</evidence>
<evidence type="ECO:0000256" key="2">
    <source>
        <dbReference type="ARBA" id="ARBA00011073"/>
    </source>
</evidence>
<keyword evidence="3" id="KW-0645">Protease</keyword>
<dbReference type="OrthoDB" id="851173at2759"/>
<evidence type="ECO:0000259" key="12">
    <source>
        <dbReference type="Pfam" id="PF17766"/>
    </source>
</evidence>